<name>A0A166BZI0_9AGAM</name>
<dbReference type="AlphaFoldDB" id="A0A166BZI0"/>
<keyword evidence="2" id="KW-1185">Reference proteome</keyword>
<reference evidence="1 2" key="1">
    <citation type="journal article" date="2016" name="Mol. Biol. Evol.">
        <title>Comparative Genomics of Early-Diverging Mushroom-Forming Fungi Provides Insights into the Origins of Lignocellulose Decay Capabilities.</title>
        <authorList>
            <person name="Nagy L.G."/>
            <person name="Riley R."/>
            <person name="Tritt A."/>
            <person name="Adam C."/>
            <person name="Daum C."/>
            <person name="Floudas D."/>
            <person name="Sun H."/>
            <person name="Yadav J.S."/>
            <person name="Pangilinan J."/>
            <person name="Larsson K.H."/>
            <person name="Matsuura K."/>
            <person name="Barry K."/>
            <person name="Labutti K."/>
            <person name="Kuo R."/>
            <person name="Ohm R.A."/>
            <person name="Bhattacharya S.S."/>
            <person name="Shirouzu T."/>
            <person name="Yoshinaga Y."/>
            <person name="Martin F.M."/>
            <person name="Grigoriev I.V."/>
            <person name="Hibbett D.S."/>
        </authorList>
    </citation>
    <scope>NUCLEOTIDE SEQUENCE [LARGE SCALE GENOMIC DNA]</scope>
    <source>
        <strain evidence="1 2">CBS 109695</strain>
    </source>
</reference>
<gene>
    <name evidence="1" type="ORF">FIBSPDRAFT_897638</name>
</gene>
<proteinExistence type="predicted"/>
<organism evidence="1 2">
    <name type="scientific">Athelia psychrophila</name>
    <dbReference type="NCBI Taxonomy" id="1759441"/>
    <lineage>
        <taxon>Eukaryota</taxon>
        <taxon>Fungi</taxon>
        <taxon>Dikarya</taxon>
        <taxon>Basidiomycota</taxon>
        <taxon>Agaricomycotina</taxon>
        <taxon>Agaricomycetes</taxon>
        <taxon>Agaricomycetidae</taxon>
        <taxon>Atheliales</taxon>
        <taxon>Atheliaceae</taxon>
        <taxon>Athelia</taxon>
    </lineage>
</organism>
<dbReference type="Proteomes" id="UP000076532">
    <property type="component" value="Unassembled WGS sequence"/>
</dbReference>
<sequence length="247" mass="28221">MYLPLRHQLWLRVEVREPVDNKLYEKEVICVRLLQYDLTSYCLIFTRGKLLSRPATMDAYAQHIAIGAVYGCNGKYSKIYLLMESGRIHTFNFGNKIGARSQHVGGRKILEIGIIRWQTVRRCFDEKYTVTTSPSSILGQTRASNWGFHPVILDSIASRFISRVQRLKKKKHKAGRGHRRQTLWDHSKGKFRGTFIAVYRKFSSGTASTHFSRVEDVHLRSPGSIQPPPHASLFAPPAVTTLLEHAT</sequence>
<accession>A0A166BZI0</accession>
<dbReference type="EMBL" id="KV417637">
    <property type="protein sequence ID" value="KZP13137.1"/>
    <property type="molecule type" value="Genomic_DNA"/>
</dbReference>
<evidence type="ECO:0000313" key="2">
    <source>
        <dbReference type="Proteomes" id="UP000076532"/>
    </source>
</evidence>
<evidence type="ECO:0000313" key="1">
    <source>
        <dbReference type="EMBL" id="KZP13137.1"/>
    </source>
</evidence>
<protein>
    <submittedName>
        <fullName evidence="1">Uncharacterized protein</fullName>
    </submittedName>
</protein>